<dbReference type="EMBL" id="LWDF02000073">
    <property type="protein sequence ID" value="KAE8258349.1"/>
    <property type="molecule type" value="Genomic_DNA"/>
</dbReference>
<sequence length="92" mass="10161">MQSLSVTCPDLSRSTAERWTSTIPVSRRLRIWNFGYDDRDRGAQINLVGSVFKLVDLQKAQGSGQDEMSPSKFEAIYGCVLWAGTSDEGGSE</sequence>
<dbReference type="AlphaFoldDB" id="A0A8T8TBT9"/>
<evidence type="ECO:0000313" key="2">
    <source>
        <dbReference type="Proteomes" id="UP000077521"/>
    </source>
</evidence>
<protein>
    <submittedName>
        <fullName evidence="1">Uncharacterized protein</fullName>
    </submittedName>
</protein>
<evidence type="ECO:0000313" key="1">
    <source>
        <dbReference type="EMBL" id="KAE8258349.1"/>
    </source>
</evidence>
<reference evidence="1" key="2">
    <citation type="journal article" date="2019" name="IMA Fungus">
        <title>Genome sequencing and comparison of five Tilletia species to identify candidate genes for the detection of regulated species infecting wheat.</title>
        <authorList>
            <person name="Nguyen H.D.T."/>
            <person name="Sultana T."/>
            <person name="Kesanakurti P."/>
            <person name="Hambleton S."/>
        </authorList>
    </citation>
    <scope>NUCLEOTIDE SEQUENCE</scope>
    <source>
        <strain evidence="1">DAOMC 236416</strain>
    </source>
</reference>
<organism evidence="1 2">
    <name type="scientific">Tilletia indica</name>
    <dbReference type="NCBI Taxonomy" id="43049"/>
    <lineage>
        <taxon>Eukaryota</taxon>
        <taxon>Fungi</taxon>
        <taxon>Dikarya</taxon>
        <taxon>Basidiomycota</taxon>
        <taxon>Ustilaginomycotina</taxon>
        <taxon>Exobasidiomycetes</taxon>
        <taxon>Tilletiales</taxon>
        <taxon>Tilletiaceae</taxon>
        <taxon>Tilletia</taxon>
    </lineage>
</organism>
<keyword evidence="2" id="KW-1185">Reference proteome</keyword>
<dbReference type="Proteomes" id="UP000077521">
    <property type="component" value="Unassembled WGS sequence"/>
</dbReference>
<proteinExistence type="predicted"/>
<gene>
    <name evidence="1" type="ORF">A4X13_0g1730</name>
</gene>
<reference evidence="1" key="1">
    <citation type="submission" date="2016-04" db="EMBL/GenBank/DDBJ databases">
        <authorList>
            <person name="Nguyen H.D."/>
            <person name="Samba Siva P."/>
            <person name="Cullis J."/>
            <person name="Levesque C.A."/>
            <person name="Hambleton S."/>
        </authorList>
    </citation>
    <scope>NUCLEOTIDE SEQUENCE</scope>
    <source>
        <strain evidence="1">DAOMC 236416</strain>
    </source>
</reference>
<comment type="caution">
    <text evidence="1">The sequence shown here is derived from an EMBL/GenBank/DDBJ whole genome shotgun (WGS) entry which is preliminary data.</text>
</comment>
<accession>A0A8T8TBT9</accession>
<name>A0A8T8TBT9_9BASI</name>